<comment type="caution">
    <text evidence="2">The sequence shown here is derived from an EMBL/GenBank/DDBJ whole genome shotgun (WGS) entry which is preliminary data.</text>
</comment>
<reference evidence="2 3" key="1">
    <citation type="submission" date="2014-02" db="EMBL/GenBank/DDBJ databases">
        <authorList>
            <person name="Sibley D."/>
            <person name="Venepally P."/>
            <person name="Karamycheva S."/>
            <person name="Hadjithomas M."/>
            <person name="Khan A."/>
            <person name="Brunk B."/>
            <person name="Roos D."/>
            <person name="Caler E."/>
            <person name="Lorenzi H."/>
        </authorList>
    </citation>
    <scope>NUCLEOTIDE SEQUENCE [LARGE SCALE GENOMIC DNA]</scope>
    <source>
        <strain evidence="2 3">GAB2-2007-GAL-DOM2</strain>
    </source>
</reference>
<feature type="region of interest" description="Disordered" evidence="1">
    <location>
        <begin position="1"/>
        <end position="52"/>
    </location>
</feature>
<dbReference type="EMBL" id="AHZU02000937">
    <property type="protein sequence ID" value="KFG38370.1"/>
    <property type="molecule type" value="Genomic_DNA"/>
</dbReference>
<evidence type="ECO:0000313" key="3">
    <source>
        <dbReference type="Proteomes" id="UP000028837"/>
    </source>
</evidence>
<dbReference type="AlphaFoldDB" id="A0A086K1V2"/>
<proteinExistence type="predicted"/>
<name>A0A086K1V2_TOXGO</name>
<dbReference type="Proteomes" id="UP000028837">
    <property type="component" value="Unassembled WGS sequence"/>
</dbReference>
<accession>A0A086K1V2</accession>
<protein>
    <submittedName>
        <fullName evidence="2">Uncharacterized protein</fullName>
    </submittedName>
</protein>
<gene>
    <name evidence="2" type="ORF">TGDOM2_264745</name>
</gene>
<dbReference type="VEuPathDB" id="ToxoDB:TGDOM2_264745"/>
<evidence type="ECO:0000313" key="2">
    <source>
        <dbReference type="EMBL" id="KFG38370.1"/>
    </source>
</evidence>
<organism evidence="2 3">
    <name type="scientific">Toxoplasma gondii GAB2-2007-GAL-DOM2</name>
    <dbReference type="NCBI Taxonomy" id="1130820"/>
    <lineage>
        <taxon>Eukaryota</taxon>
        <taxon>Sar</taxon>
        <taxon>Alveolata</taxon>
        <taxon>Apicomplexa</taxon>
        <taxon>Conoidasida</taxon>
        <taxon>Coccidia</taxon>
        <taxon>Eucoccidiorida</taxon>
        <taxon>Eimeriorina</taxon>
        <taxon>Sarcocystidae</taxon>
        <taxon>Toxoplasma</taxon>
    </lineage>
</organism>
<evidence type="ECO:0000256" key="1">
    <source>
        <dbReference type="SAM" id="MobiDB-lite"/>
    </source>
</evidence>
<sequence>MALKNLLWSHRRETNSDLSRSTARRLRVDGDRSTPSEVGTSSSVDKKGPPFAVWPSWRSKSLDDEAVKSTSPVVCSVTLVDDMVRTRTADRVSEARNFSCMLRGVGENRKSKW</sequence>